<evidence type="ECO:0000256" key="6">
    <source>
        <dbReference type="SAM" id="Phobius"/>
    </source>
</evidence>
<dbReference type="GO" id="GO:0005886">
    <property type="term" value="C:plasma membrane"/>
    <property type="evidence" value="ECO:0007669"/>
    <property type="project" value="TreeGrafter"/>
</dbReference>
<proteinExistence type="predicted"/>
<sequence>MPTNQRLSALAAVLCASFAAIQALGYWHTWLGLPTPAGIALSILLITAYLWISEALPLYISSLGVLAMGVLWLAPALQPGYQPESLYFAFFSDLTLLFLGGFTLSALLNKYGLAQRMASWLLARTGTAPDRVLLGLLLVSAFLSMWMSNTATAAMMFAIVTPMIAQLPQGHSFSKALAIGIPFACNIGGLGTPIGTPPNAIAMAYLAQQGWELSFAWWMAISLPVVALLLGGLWLLLLRLYPPGALQMEHQQAKQPNAPLSAKQWLIIGIFGFTVLGWLLGGQTGISTGMTGLICVLLAYGSGLLKTPDFRNMPWDILFMLGGGLCLGSCLTASGLTAEAAGLIPAESSLALIFGTILLLSAGMTTVMSNTATANLLLPVAISLPASPLLLSIAIAFMCSSSMALPVSTPPNAIAFGSGLFKVGDMAKAGLVVTLMAMVLTSLASIFYIPLFI</sequence>
<feature type="transmembrane region" description="Helical" evidence="6">
    <location>
        <begin position="33"/>
        <end position="51"/>
    </location>
</feature>
<organism evidence="8 9">
    <name type="scientific">Phaeodactylibacter luteus</name>
    <dbReference type="NCBI Taxonomy" id="1564516"/>
    <lineage>
        <taxon>Bacteria</taxon>
        <taxon>Pseudomonadati</taxon>
        <taxon>Bacteroidota</taxon>
        <taxon>Saprospiria</taxon>
        <taxon>Saprospirales</taxon>
        <taxon>Haliscomenobacteraceae</taxon>
        <taxon>Phaeodactylibacter</taxon>
    </lineage>
</organism>
<dbReference type="RefSeq" id="WP_147165806.1">
    <property type="nucleotide sequence ID" value="NZ_VOOR01000003.1"/>
</dbReference>
<dbReference type="InterPro" id="IPR004680">
    <property type="entry name" value="Cit_transptr-like_dom"/>
</dbReference>
<feature type="transmembrane region" description="Helical" evidence="6">
    <location>
        <begin position="286"/>
        <end position="305"/>
    </location>
</feature>
<feature type="transmembrane region" description="Helical" evidence="6">
    <location>
        <begin position="429"/>
        <end position="451"/>
    </location>
</feature>
<dbReference type="InterPro" id="IPR001898">
    <property type="entry name" value="SLC13A/DASS"/>
</dbReference>
<keyword evidence="2" id="KW-0813">Transport</keyword>
<feature type="domain" description="Citrate transporter-like" evidence="7">
    <location>
        <begin position="50"/>
        <end position="384"/>
    </location>
</feature>
<feature type="transmembrane region" description="Helical" evidence="6">
    <location>
        <begin position="58"/>
        <end position="74"/>
    </location>
</feature>
<dbReference type="GO" id="GO:0005315">
    <property type="term" value="F:phosphate transmembrane transporter activity"/>
    <property type="evidence" value="ECO:0007669"/>
    <property type="project" value="TreeGrafter"/>
</dbReference>
<feature type="transmembrane region" description="Helical" evidence="6">
    <location>
        <begin position="132"/>
        <end position="165"/>
    </location>
</feature>
<evidence type="ECO:0000256" key="2">
    <source>
        <dbReference type="ARBA" id="ARBA00022448"/>
    </source>
</evidence>
<evidence type="ECO:0000259" key="7">
    <source>
        <dbReference type="Pfam" id="PF03600"/>
    </source>
</evidence>
<feature type="transmembrane region" description="Helical" evidence="6">
    <location>
        <begin position="86"/>
        <end position="111"/>
    </location>
</feature>
<keyword evidence="5 6" id="KW-0472">Membrane</keyword>
<dbReference type="AlphaFoldDB" id="A0A5C6S2R7"/>
<dbReference type="CDD" id="cd01115">
    <property type="entry name" value="SLC13_permease"/>
    <property type="match status" value="1"/>
</dbReference>
<evidence type="ECO:0000313" key="9">
    <source>
        <dbReference type="Proteomes" id="UP000321580"/>
    </source>
</evidence>
<feature type="transmembrane region" description="Helical" evidence="6">
    <location>
        <begin position="317"/>
        <end position="338"/>
    </location>
</feature>
<reference evidence="8 9" key="1">
    <citation type="submission" date="2019-08" db="EMBL/GenBank/DDBJ databases">
        <title>Genome of Phaeodactylibacter luteus.</title>
        <authorList>
            <person name="Bowman J.P."/>
        </authorList>
    </citation>
    <scope>NUCLEOTIDE SEQUENCE [LARGE SCALE GENOMIC DNA]</scope>
    <source>
        <strain evidence="8 9">KCTC 42180</strain>
    </source>
</reference>
<dbReference type="OrthoDB" id="9765532at2"/>
<dbReference type="PANTHER" id="PTHR10283">
    <property type="entry name" value="SOLUTE CARRIER FAMILY 13 MEMBER"/>
    <property type="match status" value="1"/>
</dbReference>
<dbReference type="Pfam" id="PF03600">
    <property type="entry name" value="CitMHS"/>
    <property type="match status" value="1"/>
</dbReference>
<evidence type="ECO:0000256" key="4">
    <source>
        <dbReference type="ARBA" id="ARBA00022989"/>
    </source>
</evidence>
<accession>A0A5C6S2R7</accession>
<dbReference type="NCBIfam" id="TIGR00785">
    <property type="entry name" value="dass"/>
    <property type="match status" value="1"/>
</dbReference>
<evidence type="ECO:0000256" key="5">
    <source>
        <dbReference type="ARBA" id="ARBA00023136"/>
    </source>
</evidence>
<gene>
    <name evidence="8" type="ORF">FRY97_02300</name>
</gene>
<evidence type="ECO:0000256" key="1">
    <source>
        <dbReference type="ARBA" id="ARBA00004141"/>
    </source>
</evidence>
<evidence type="ECO:0000313" key="8">
    <source>
        <dbReference type="EMBL" id="TXB68919.1"/>
    </source>
</evidence>
<dbReference type="EMBL" id="VOOR01000003">
    <property type="protein sequence ID" value="TXB68919.1"/>
    <property type="molecule type" value="Genomic_DNA"/>
</dbReference>
<keyword evidence="3 6" id="KW-0812">Transmembrane</keyword>
<feature type="transmembrane region" description="Helical" evidence="6">
    <location>
        <begin position="350"/>
        <end position="377"/>
    </location>
</feature>
<dbReference type="PANTHER" id="PTHR10283:SF92">
    <property type="entry name" value="LOW-AFFINITY PHOSPHATE TRANSPORTER PHO91"/>
    <property type="match status" value="1"/>
</dbReference>
<comment type="caution">
    <text evidence="8">The sequence shown here is derived from an EMBL/GenBank/DDBJ whole genome shotgun (WGS) entry which is preliminary data.</text>
</comment>
<comment type="subcellular location">
    <subcellularLocation>
        <location evidence="1">Membrane</location>
        <topology evidence="1">Multi-pass membrane protein</topology>
    </subcellularLocation>
</comment>
<keyword evidence="9" id="KW-1185">Reference proteome</keyword>
<keyword evidence="4 6" id="KW-1133">Transmembrane helix</keyword>
<protein>
    <submittedName>
        <fullName evidence="8">SLC13/DASS family transporter</fullName>
    </submittedName>
</protein>
<evidence type="ECO:0000256" key="3">
    <source>
        <dbReference type="ARBA" id="ARBA00022692"/>
    </source>
</evidence>
<feature type="transmembrane region" description="Helical" evidence="6">
    <location>
        <begin position="262"/>
        <end position="280"/>
    </location>
</feature>
<dbReference type="Proteomes" id="UP000321580">
    <property type="component" value="Unassembled WGS sequence"/>
</dbReference>
<feature type="transmembrane region" description="Helical" evidence="6">
    <location>
        <begin position="215"/>
        <end position="241"/>
    </location>
</feature>
<name>A0A5C6S2R7_9BACT</name>